<keyword evidence="1" id="KW-0472">Membrane</keyword>
<dbReference type="Proteomes" id="UP000705230">
    <property type="component" value="Unassembled WGS sequence"/>
</dbReference>
<dbReference type="InterPro" id="IPR019886">
    <property type="entry name" value="Na_symporter_ssu"/>
</dbReference>
<dbReference type="EMBL" id="JADHSG010000026">
    <property type="protein sequence ID" value="MBL6903859.1"/>
    <property type="molecule type" value="Genomic_DNA"/>
</dbReference>
<evidence type="ECO:0000259" key="2">
    <source>
        <dbReference type="Pfam" id="PF13937"/>
    </source>
</evidence>
<feature type="non-terminal residue" evidence="3">
    <location>
        <position position="1"/>
    </location>
</feature>
<accession>A0A937M3E2</accession>
<protein>
    <submittedName>
        <fullName evidence="3">DUF4212 domain-containing protein</fullName>
    </submittedName>
</protein>
<reference evidence="3" key="1">
    <citation type="submission" date="2020-10" db="EMBL/GenBank/DDBJ databases">
        <title>Microbiome of the Black Sea water column analyzed by genome centric metagenomics.</title>
        <authorList>
            <person name="Cabello-Yeves P.J."/>
            <person name="Callieri C."/>
            <person name="Picazo A."/>
            <person name="Mehrshad M."/>
            <person name="Haro-Moreno J.M."/>
            <person name="Roda-Garcia J."/>
            <person name="Dzembekova N."/>
            <person name="Slabakova V."/>
            <person name="Slabakova N."/>
            <person name="Moncheva S."/>
            <person name="Rodriguez-Valera F."/>
        </authorList>
    </citation>
    <scope>NUCLEOTIDE SEQUENCE</scope>
    <source>
        <strain evidence="3">BS30m-G43</strain>
    </source>
</reference>
<dbReference type="Pfam" id="PF13937">
    <property type="entry name" value="DUF4212"/>
    <property type="match status" value="1"/>
</dbReference>
<evidence type="ECO:0000313" key="3">
    <source>
        <dbReference type="EMBL" id="MBL6903859.1"/>
    </source>
</evidence>
<proteinExistence type="predicted"/>
<evidence type="ECO:0000256" key="1">
    <source>
        <dbReference type="SAM" id="Phobius"/>
    </source>
</evidence>
<keyword evidence="1" id="KW-0812">Transmembrane</keyword>
<evidence type="ECO:0000313" key="4">
    <source>
        <dbReference type="Proteomes" id="UP000705230"/>
    </source>
</evidence>
<keyword evidence="1" id="KW-1133">Transmembrane helix</keyword>
<dbReference type="NCBIfam" id="TIGR03647">
    <property type="entry name" value="Na_symport_sm"/>
    <property type="match status" value="1"/>
</dbReference>
<feature type="transmembrane region" description="Helical" evidence="1">
    <location>
        <begin position="13"/>
        <end position="36"/>
    </location>
</feature>
<sequence length="52" mass="6272">DSLDQLQIGGFKLGFWFAQQGSIYFFVILIFIYIYLMNRLDKKYKDKSEEKL</sequence>
<feature type="domain" description="Sodium symporter small subunit" evidence="2">
    <location>
        <begin position="2"/>
        <end position="45"/>
    </location>
</feature>
<gene>
    <name evidence="3" type="ORF">ISR29_06640</name>
</gene>
<organism evidence="3 4">
    <name type="scientific">SAR86 cluster bacterium</name>
    <dbReference type="NCBI Taxonomy" id="2030880"/>
    <lineage>
        <taxon>Bacteria</taxon>
        <taxon>Pseudomonadati</taxon>
        <taxon>Pseudomonadota</taxon>
        <taxon>Gammaproteobacteria</taxon>
        <taxon>SAR86 cluster</taxon>
    </lineage>
</organism>
<name>A0A937M3E2_9GAMM</name>
<comment type="caution">
    <text evidence="3">The sequence shown here is derived from an EMBL/GenBank/DDBJ whole genome shotgun (WGS) entry which is preliminary data.</text>
</comment>
<dbReference type="AlphaFoldDB" id="A0A937M3E2"/>